<keyword evidence="17" id="KW-1185">Reference proteome</keyword>
<dbReference type="Gene3D" id="1.10.287.770">
    <property type="entry name" value="YojJ-like"/>
    <property type="match status" value="2"/>
</dbReference>
<evidence type="ECO:0000256" key="3">
    <source>
        <dbReference type="ARBA" id="ARBA00022448"/>
    </source>
</evidence>
<dbReference type="Gene3D" id="2.60.470.10">
    <property type="entry name" value="Acid-sensing ion channels like domains"/>
    <property type="match status" value="2"/>
</dbReference>
<keyword evidence="4 13" id="KW-0894">Sodium channel</keyword>
<evidence type="ECO:0000256" key="9">
    <source>
        <dbReference type="ARBA" id="ARBA00023136"/>
    </source>
</evidence>
<evidence type="ECO:0000256" key="1">
    <source>
        <dbReference type="ARBA" id="ARBA00004141"/>
    </source>
</evidence>
<reference evidence="16" key="2">
    <citation type="submission" date="2022-06" db="UniProtKB">
        <authorList>
            <consortium name="EnsemblMetazoa"/>
        </authorList>
    </citation>
    <scope>IDENTIFICATION</scope>
    <source>
        <strain evidence="16">PS312</strain>
    </source>
</reference>
<evidence type="ECO:0000256" key="13">
    <source>
        <dbReference type="RuleBase" id="RU000679"/>
    </source>
</evidence>
<feature type="transmembrane region" description="Helical" evidence="15">
    <location>
        <begin position="1706"/>
        <end position="1731"/>
    </location>
</feature>
<dbReference type="Proteomes" id="UP000005239">
    <property type="component" value="Unassembled WGS sequence"/>
</dbReference>
<dbReference type="PRINTS" id="PR01078">
    <property type="entry name" value="AMINACHANNEL"/>
</dbReference>
<dbReference type="PANTHER" id="PTHR11690:SF269">
    <property type="entry name" value="DEGENERIN-LIKE PROTEIN ASIC-2"/>
    <property type="match status" value="1"/>
</dbReference>
<evidence type="ECO:0000256" key="4">
    <source>
        <dbReference type="ARBA" id="ARBA00022461"/>
    </source>
</evidence>
<sequence length="1759" mass="192473">MLKFKTILVDFASWSTVACVRNIAFSKFKWLRFLWFLVFLAMAAGFIAQFVMIIQKYLRYEADTSNTIVFSSQPFPDVTICSFNPFKLSEVNKNADFAEIKKMLDEYAAAEEGTAGSDTYGFQGLDRFARLDKANDLLVFFAAKLTEAQKAPALYKVEELVTECLFAGNTCDGALFEAIPDPVYGRCFVYRGSTQTITRPGLAHGLRLIVTANLADSLTFVSDYLPTTSRVGVRMTINENNSIVELDNRGFNVGSRTERIKAPYGDCVDSVDPSMNHYAELPYTIDSCFTTCMQKRFVERCGCAHPTYRKADNETWCTTAADAECIATHRGDQLNSTDINLDMMADCGCKNPCIESYFSSTLSVLTYPAFGYTVGVGTTQQNQNQQQEQYSTTTTTSTTVITTTGTGPTTTTTTPTTSTTTTPSTSTTTKARTSTSTLTSTSTTSTSTTTTTPVPTTTTSNCGYSGDRLTAITAIVASGMFKVVPDQAPCTPRFECDPAYSKEWWKCWPCYYECPDGSRMPPAPWTTPNVKCSLFFNFAQIEMDYPNRAQNPTTCPGWNSWANGGQNGNPGNGECNQERNKINNPTWISDCNTIRNYASTSTLYNWNSGTNTLTLKTPTVNWYDSWPCSYPCSDGTRFPTKPAFSNVKCMNLLRCATIDLSPYVIKPTFNGWNDGSGTGYDCAAMKVPGSSGGGMGPSGRKKRSAPVVTPPTPTTKKTTTVPLKSTTTVPTVKSMGMPGKGSCESWNKNFKSVDDCKHWYKNNGMIVNVYYESLEYQVLTENAAYSVSQAVNDLGGQAGLWLGLSVVSIVECVGLLLILLLFCVTGKQVFVRMEKEARYEDDDIMPPRKSSQLGSRGERMLKLTTILVDFACWSTVACVRNVALSGTKLLRLFWLLVFVAMVVAFVAQLVLIILKYISFPADVSTTIVFSSQPFPDVTFCNYNPYKWSVVNTNPDFGDIKRMLIEYRDAADGSTSGTNEFGFDGLSRFERQDRANDLLVFLAAQMTEDQKEPALYHLEELVTECLFAGNTCDPDLIEEVSDPVYGRCFVYRGANQTITRSGLAHGLRLILTANLADSFTFVSDYLPTTMRVGVRMTVNDDDSLVSLDNHGFNVGVGFQTSIAISKSRTERIQEPYGHCLYVLAPELNYYADLPYTIDSCFISCLQKRIIERCGCAHPQYRKTGNDTWCSTPDDASCVARLRGDQLSSNDTNLNPIGDCGCQPPCKESYFSSTLSVLRYPAFGYTVGVGTTNQSKELKKDQETKTTQYWTPKSTTTRTSTTRASTTSTTKTSTSAGPTTPMMTTSSPLPVTTACTTDYTTNPYYLTILAYNLTSSNKFKSYPSQNNPCMPVFECIPKPADAWWTCWPCFYECSNYRLPTSQYPTPNVNCRDFFAFAKVATGLGDPTSSATARPDWNNWNAAGNPPQPGCNSEKDKMSGTTSGPTAPQTIAPPTDPPTSPPPVKTTSTTASTTTTTTTTMAPTTAATAWLTDCDDMKDLMSGWSSSYYVLPIGSGKPTTYSAKNKDNWFEWWPCSYKCADGTRFPTNPTLANVKCVDFFNCFKISTDKFTNKPTFNKWDEGGTGSDDCAAMQNPGSGGGSGGGGSGGSDNAPGGGVGGGGNGGPMTGGRKKRSVTTNTTNPLLGMPGKGSCESWNSNFRTVEDCQEWYKKNGMIVNVYYETLEYQVLTESAAYSLSEAVNDLGGQAGLWLGLSVVSIVECIGLCLILLLFCVTGKRMSGMHDRDEKPMPDVGNLKAAANKC</sequence>
<evidence type="ECO:0000256" key="6">
    <source>
        <dbReference type="ARBA" id="ARBA00022989"/>
    </source>
</evidence>
<dbReference type="GO" id="GO:0015280">
    <property type="term" value="F:ligand-gated sodium channel activity"/>
    <property type="evidence" value="ECO:0000318"/>
    <property type="project" value="GO_Central"/>
</dbReference>
<keyword evidence="8 13" id="KW-0406">Ion transport</keyword>
<dbReference type="PANTHER" id="PTHR11690">
    <property type="entry name" value="AMILORIDE-SENSITIVE SODIUM CHANNEL-RELATED"/>
    <property type="match status" value="1"/>
</dbReference>
<feature type="compositionally biased region" description="Polar residues" evidence="14">
    <location>
        <begin position="1404"/>
        <end position="1419"/>
    </location>
</feature>
<evidence type="ECO:0000256" key="10">
    <source>
        <dbReference type="ARBA" id="ARBA00023180"/>
    </source>
</evidence>
<evidence type="ECO:0000256" key="14">
    <source>
        <dbReference type="SAM" id="MobiDB-lite"/>
    </source>
</evidence>
<keyword evidence="7" id="KW-0915">Sodium</keyword>
<reference evidence="17" key="1">
    <citation type="journal article" date="2008" name="Nat. Genet.">
        <title>The Pristionchus pacificus genome provides a unique perspective on nematode lifestyle and parasitism.</title>
        <authorList>
            <person name="Dieterich C."/>
            <person name="Clifton S.W."/>
            <person name="Schuster L.N."/>
            <person name="Chinwalla A."/>
            <person name="Delehaunty K."/>
            <person name="Dinkelacker I."/>
            <person name="Fulton L."/>
            <person name="Fulton R."/>
            <person name="Godfrey J."/>
            <person name="Minx P."/>
            <person name="Mitreva M."/>
            <person name="Roeseler W."/>
            <person name="Tian H."/>
            <person name="Witte H."/>
            <person name="Yang S.P."/>
            <person name="Wilson R.K."/>
            <person name="Sommer R.J."/>
        </authorList>
    </citation>
    <scope>NUCLEOTIDE SEQUENCE [LARGE SCALE GENOMIC DNA]</scope>
    <source>
        <strain evidence="17">PS312</strain>
    </source>
</reference>
<feature type="transmembrane region" description="Helical" evidence="15">
    <location>
        <begin position="798"/>
        <end position="824"/>
    </location>
</feature>
<accession>A0A8R1YIL9</accession>
<dbReference type="Pfam" id="PF00858">
    <property type="entry name" value="ASC"/>
    <property type="match status" value="4"/>
</dbReference>
<keyword evidence="6 15" id="KW-1133">Transmembrane helix</keyword>
<dbReference type="OrthoDB" id="6238402at2759"/>
<feature type="compositionally biased region" description="Low complexity" evidence="14">
    <location>
        <begin position="1462"/>
        <end position="1474"/>
    </location>
</feature>
<keyword evidence="11 13" id="KW-0739">Sodium transport</keyword>
<protein>
    <submittedName>
        <fullName evidence="16">Ion channel</fullName>
    </submittedName>
</protein>
<dbReference type="GO" id="GO:0005886">
    <property type="term" value="C:plasma membrane"/>
    <property type="evidence" value="ECO:0000318"/>
    <property type="project" value="GO_Central"/>
</dbReference>
<feature type="region of interest" description="Disordered" evidence="14">
    <location>
        <begin position="1254"/>
        <end position="1301"/>
    </location>
</feature>
<comment type="subcellular location">
    <subcellularLocation>
        <location evidence="1">Membrane</location>
        <topology evidence="1">Multi-pass membrane protein</topology>
    </subcellularLocation>
</comment>
<evidence type="ECO:0000256" key="2">
    <source>
        <dbReference type="ARBA" id="ARBA00007193"/>
    </source>
</evidence>
<evidence type="ECO:0000256" key="5">
    <source>
        <dbReference type="ARBA" id="ARBA00022692"/>
    </source>
</evidence>
<keyword evidence="9 15" id="KW-0472">Membrane</keyword>
<dbReference type="InterPro" id="IPR001873">
    <property type="entry name" value="ENaC"/>
</dbReference>
<evidence type="ECO:0000313" key="17">
    <source>
        <dbReference type="Proteomes" id="UP000005239"/>
    </source>
</evidence>
<evidence type="ECO:0000256" key="15">
    <source>
        <dbReference type="SAM" id="Phobius"/>
    </source>
</evidence>
<feature type="compositionally biased region" description="Polar residues" evidence="14">
    <location>
        <begin position="1436"/>
        <end position="1446"/>
    </location>
</feature>
<keyword evidence="5 13" id="KW-0812">Transmembrane</keyword>
<evidence type="ECO:0000256" key="7">
    <source>
        <dbReference type="ARBA" id="ARBA00023053"/>
    </source>
</evidence>
<evidence type="ECO:0000256" key="8">
    <source>
        <dbReference type="ARBA" id="ARBA00023065"/>
    </source>
</evidence>
<keyword evidence="10" id="KW-0325">Glycoprotein</keyword>
<dbReference type="GO" id="GO:0035725">
    <property type="term" value="P:sodium ion transmembrane transport"/>
    <property type="evidence" value="ECO:0000318"/>
    <property type="project" value="GO_Central"/>
</dbReference>
<accession>A0A2A6CGP7</accession>
<feature type="region of interest" description="Disordered" evidence="14">
    <location>
        <begin position="1581"/>
        <end position="1640"/>
    </location>
</feature>
<feature type="region of interest" description="Disordered" evidence="14">
    <location>
        <begin position="691"/>
        <end position="720"/>
    </location>
</feature>
<proteinExistence type="inferred from homology"/>
<feature type="region of interest" description="Disordered" evidence="14">
    <location>
        <begin position="383"/>
        <end position="460"/>
    </location>
</feature>
<feature type="transmembrane region" description="Helical" evidence="15">
    <location>
        <begin position="892"/>
        <end position="914"/>
    </location>
</feature>
<keyword evidence="3 13" id="KW-0813">Transport</keyword>
<evidence type="ECO:0000313" key="16">
    <source>
        <dbReference type="EnsemblMetazoa" id="PPA27901.1"/>
    </source>
</evidence>
<dbReference type="EnsemblMetazoa" id="PPA27901.1">
    <property type="protein sequence ID" value="PPA27901.1"/>
    <property type="gene ID" value="WBGene00117455"/>
</dbReference>
<feature type="compositionally biased region" description="Low complexity" evidence="14">
    <location>
        <begin position="1269"/>
        <end position="1301"/>
    </location>
</feature>
<keyword evidence="12 13" id="KW-0407">Ion channel</keyword>
<evidence type="ECO:0000256" key="12">
    <source>
        <dbReference type="ARBA" id="ARBA00023303"/>
    </source>
</evidence>
<dbReference type="Gene3D" id="1.10.287.820">
    <property type="entry name" value="Acid-sensing ion channel domain"/>
    <property type="match status" value="1"/>
</dbReference>
<feature type="compositionally biased region" description="Pro residues" evidence="14">
    <location>
        <begin position="1451"/>
        <end position="1461"/>
    </location>
</feature>
<feature type="region of interest" description="Disordered" evidence="14">
    <location>
        <begin position="1404"/>
        <end position="1474"/>
    </location>
</feature>
<organism evidence="16 17">
    <name type="scientific">Pristionchus pacificus</name>
    <name type="common">Parasitic nematode worm</name>
    <dbReference type="NCBI Taxonomy" id="54126"/>
    <lineage>
        <taxon>Eukaryota</taxon>
        <taxon>Metazoa</taxon>
        <taxon>Ecdysozoa</taxon>
        <taxon>Nematoda</taxon>
        <taxon>Chromadorea</taxon>
        <taxon>Rhabditida</taxon>
        <taxon>Rhabditina</taxon>
        <taxon>Diplogasteromorpha</taxon>
        <taxon>Diplogasteroidea</taxon>
        <taxon>Neodiplogasteridae</taxon>
        <taxon>Pristionchus</taxon>
    </lineage>
</organism>
<feature type="transmembrane region" description="Helical" evidence="15">
    <location>
        <begin position="33"/>
        <end position="54"/>
    </location>
</feature>
<name>A0A2A6CGP7_PRIPA</name>
<comment type="similarity">
    <text evidence="2 13">Belongs to the amiloride-sensitive sodium channel (TC 1.A.6) family.</text>
</comment>
<feature type="compositionally biased region" description="Gly residues" evidence="14">
    <location>
        <begin position="1593"/>
        <end position="1624"/>
    </location>
</feature>
<evidence type="ECO:0000256" key="11">
    <source>
        <dbReference type="ARBA" id="ARBA00023201"/>
    </source>
</evidence>
<gene>
    <name evidence="16" type="primary">WBGene00117455</name>
</gene>